<organism evidence="1 2">
    <name type="scientific">Jatropha curcas</name>
    <name type="common">Barbados nut</name>
    <dbReference type="NCBI Taxonomy" id="180498"/>
    <lineage>
        <taxon>Eukaryota</taxon>
        <taxon>Viridiplantae</taxon>
        <taxon>Streptophyta</taxon>
        <taxon>Embryophyta</taxon>
        <taxon>Tracheophyta</taxon>
        <taxon>Spermatophyta</taxon>
        <taxon>Magnoliopsida</taxon>
        <taxon>eudicotyledons</taxon>
        <taxon>Gunneridae</taxon>
        <taxon>Pentapetalae</taxon>
        <taxon>rosids</taxon>
        <taxon>fabids</taxon>
        <taxon>Malpighiales</taxon>
        <taxon>Euphorbiaceae</taxon>
        <taxon>Crotonoideae</taxon>
        <taxon>Jatropheae</taxon>
        <taxon>Jatropha</taxon>
    </lineage>
</organism>
<dbReference type="EMBL" id="KK914308">
    <property type="protein sequence ID" value="KDP42309.1"/>
    <property type="molecule type" value="Genomic_DNA"/>
</dbReference>
<gene>
    <name evidence="1" type="ORF">JCGZ_01633</name>
</gene>
<dbReference type="Proteomes" id="UP000027138">
    <property type="component" value="Unassembled WGS sequence"/>
</dbReference>
<proteinExistence type="predicted"/>
<evidence type="ECO:0000313" key="2">
    <source>
        <dbReference type="Proteomes" id="UP000027138"/>
    </source>
</evidence>
<reference evidence="1 2" key="1">
    <citation type="journal article" date="2014" name="PLoS ONE">
        <title>Global Analysis of Gene Expression Profiles in Physic Nut (Jatropha curcas L.) Seedlings Exposed to Salt Stress.</title>
        <authorList>
            <person name="Zhang L."/>
            <person name="Zhang C."/>
            <person name="Wu P."/>
            <person name="Chen Y."/>
            <person name="Li M."/>
            <person name="Jiang H."/>
            <person name="Wu G."/>
        </authorList>
    </citation>
    <scope>NUCLEOTIDE SEQUENCE [LARGE SCALE GENOMIC DNA]</scope>
    <source>
        <strain evidence="2">cv. GZQX0401</strain>
        <tissue evidence="1">Young leaves</tissue>
    </source>
</reference>
<accession>A0A067LE07</accession>
<dbReference type="AlphaFoldDB" id="A0A067LE07"/>
<dbReference type="OrthoDB" id="2822301at2759"/>
<protein>
    <submittedName>
        <fullName evidence="1">Uncharacterized protein</fullName>
    </submittedName>
</protein>
<sequence>MLSWQEEILKISWTEINPSRRFLGCINYEIPAYCYFLEWINLVVHHRSRHVIIGLLRKLDRLEKEDEGRGKEA</sequence>
<keyword evidence="2" id="KW-1185">Reference proteome</keyword>
<name>A0A067LE07_JATCU</name>
<evidence type="ECO:0000313" key="1">
    <source>
        <dbReference type="EMBL" id="KDP42309.1"/>
    </source>
</evidence>